<organism evidence="2 3">
    <name type="scientific">Ophiobolus disseminans</name>
    <dbReference type="NCBI Taxonomy" id="1469910"/>
    <lineage>
        <taxon>Eukaryota</taxon>
        <taxon>Fungi</taxon>
        <taxon>Dikarya</taxon>
        <taxon>Ascomycota</taxon>
        <taxon>Pezizomycotina</taxon>
        <taxon>Dothideomycetes</taxon>
        <taxon>Pleosporomycetidae</taxon>
        <taxon>Pleosporales</taxon>
        <taxon>Pleosporineae</taxon>
        <taxon>Phaeosphaeriaceae</taxon>
        <taxon>Ophiobolus</taxon>
    </lineage>
</organism>
<evidence type="ECO:0000313" key="3">
    <source>
        <dbReference type="Proteomes" id="UP000799424"/>
    </source>
</evidence>
<dbReference type="PANTHER" id="PTHR38790">
    <property type="entry name" value="2EXR DOMAIN-CONTAINING PROTEIN-RELATED"/>
    <property type="match status" value="1"/>
</dbReference>
<dbReference type="InterPro" id="IPR056632">
    <property type="entry name" value="DUF7730"/>
</dbReference>
<feature type="domain" description="DUF7730" evidence="1">
    <location>
        <begin position="70"/>
        <end position="127"/>
    </location>
</feature>
<dbReference type="Pfam" id="PF24864">
    <property type="entry name" value="DUF7730"/>
    <property type="match status" value="1"/>
</dbReference>
<dbReference type="EMBL" id="MU006218">
    <property type="protein sequence ID" value="KAF2831490.1"/>
    <property type="molecule type" value="Genomic_DNA"/>
</dbReference>
<reference evidence="2" key="1">
    <citation type="journal article" date="2020" name="Stud. Mycol.">
        <title>101 Dothideomycetes genomes: a test case for predicting lifestyles and emergence of pathogens.</title>
        <authorList>
            <person name="Haridas S."/>
            <person name="Albert R."/>
            <person name="Binder M."/>
            <person name="Bloem J."/>
            <person name="Labutti K."/>
            <person name="Salamov A."/>
            <person name="Andreopoulos B."/>
            <person name="Baker S."/>
            <person name="Barry K."/>
            <person name="Bills G."/>
            <person name="Bluhm B."/>
            <person name="Cannon C."/>
            <person name="Castanera R."/>
            <person name="Culley D."/>
            <person name="Daum C."/>
            <person name="Ezra D."/>
            <person name="Gonzalez J."/>
            <person name="Henrissat B."/>
            <person name="Kuo A."/>
            <person name="Liang C."/>
            <person name="Lipzen A."/>
            <person name="Lutzoni F."/>
            <person name="Magnuson J."/>
            <person name="Mondo S."/>
            <person name="Nolan M."/>
            <person name="Ohm R."/>
            <person name="Pangilinan J."/>
            <person name="Park H.-J."/>
            <person name="Ramirez L."/>
            <person name="Alfaro M."/>
            <person name="Sun H."/>
            <person name="Tritt A."/>
            <person name="Yoshinaga Y."/>
            <person name="Zwiers L.-H."/>
            <person name="Turgeon B."/>
            <person name="Goodwin S."/>
            <person name="Spatafora J."/>
            <person name="Crous P."/>
            <person name="Grigoriev I."/>
        </authorList>
    </citation>
    <scope>NUCLEOTIDE SEQUENCE</scope>
    <source>
        <strain evidence="2">CBS 113818</strain>
    </source>
</reference>
<gene>
    <name evidence="2" type="ORF">CC86DRAFT_402011</name>
</gene>
<protein>
    <recommendedName>
        <fullName evidence="1">DUF7730 domain-containing protein</fullName>
    </recommendedName>
</protein>
<keyword evidence="3" id="KW-1185">Reference proteome</keyword>
<name>A0A6A7ADV0_9PLEO</name>
<dbReference type="OrthoDB" id="5413827at2759"/>
<evidence type="ECO:0000259" key="1">
    <source>
        <dbReference type="Pfam" id="PF24864"/>
    </source>
</evidence>
<proteinExistence type="predicted"/>
<dbReference type="PANTHER" id="PTHR38790:SF4">
    <property type="entry name" value="2EXR DOMAIN-CONTAINING PROTEIN"/>
    <property type="match status" value="1"/>
</dbReference>
<dbReference type="Proteomes" id="UP000799424">
    <property type="component" value="Unassembled WGS sequence"/>
</dbReference>
<accession>A0A6A7ADV0</accession>
<dbReference type="AlphaFoldDB" id="A0A6A7ADV0"/>
<evidence type="ECO:0000313" key="2">
    <source>
        <dbReference type="EMBL" id="KAF2831490.1"/>
    </source>
</evidence>
<sequence>MSEPHEPLVDLKDVADLNDVQYQGSRTDSNKQTSRLLRLPAELRNRIYELALNQGNIQLFPGIQADSRPEDKPELALLRTCRQILSEASPIFYSINTFEFEFTFHILRFALSLTEQNRQVIRSIRLQAPSIDSIVGGRGGLDAIHLIPSLEELHFRGHLCGAAWDELGVTRLRLDGRSITVFAD</sequence>